<evidence type="ECO:0000313" key="8">
    <source>
        <dbReference type="Proteomes" id="UP000271125"/>
    </source>
</evidence>
<dbReference type="InterPro" id="IPR000209">
    <property type="entry name" value="Peptidase_S8/S53_dom"/>
</dbReference>
<dbReference type="EMBL" id="QNBD01000071">
    <property type="protein sequence ID" value="RKX71890.1"/>
    <property type="molecule type" value="Genomic_DNA"/>
</dbReference>
<evidence type="ECO:0000256" key="4">
    <source>
        <dbReference type="ARBA" id="ARBA00022825"/>
    </source>
</evidence>
<sequence>MKSLLKTTIVLLLFFPSLLLSSDRYWVYFKDKNINSNFEIVEKLSEIYQYSDTHLIWRREKINLYKPFDQSDISVSQKYIDMIESNGYKVIGKSRWLNAVSVESENMGIYNLQNMDFIAKISPVRKMSVKRGKMNYKSKDNSVSEAINVNWDYDYTMNENQITKLNIPPIHQMGFTGAGIRIGIFDSGFETTHECLRAITQNIIAKRDFLSADYDTIVAYDPTQDSIIAVEHGTAMLSIIAGFLRGMYQGPAFASKLILAKVEDVGVEDTIEEDNWIAACEWADSLGVDIISSSVGYSDWYTSGEMNGDSTPVTKVADIAASKGILVVQAIGNKSTSSIMIAPSDGDSVLTVGATNFDDNYYSAISIAGPTADGRIKPDIATLGQEVVVAASKAFTYFDTTGTPVDIDPDTIYLTSEGTSGAAAMIAGAAALLLQSHPEWSPVQIKNALAGYASNIVSPDNEIGAGIPDLYKSYNLGAGKLKGWKIIIGADTIALIGWAEIINQTNNDTTEKHDDVNVSENSAYILGNVPFKSWNNLVSHFTGVDTTNVSYLELDSNLVISDGLELKLIDYTGMIVDSFTFNSDTILYKDAENMRMIGTLPENLNYPAGIFITLVGNSNDDFYDFIKICNNFTGHIPDTIDTESDNIIGNIYPNPISISGNGELIIPFYMGHASLVRFFVYSVTGKKIYEEEIGELKPGRYDSYKGAIHWNLADRNNNHVKPGIYFIIVNDGFHNSIKKVAIVD</sequence>
<gene>
    <name evidence="7" type="ORF">DRP43_02055</name>
</gene>
<dbReference type="InterPro" id="IPR050131">
    <property type="entry name" value="Peptidase_S8_subtilisin-like"/>
</dbReference>
<accession>A0A660SPI9</accession>
<feature type="active site" description="Charge relay system" evidence="5">
    <location>
        <position position="186"/>
    </location>
</feature>
<feature type="domain" description="Peptidase S8/S53" evidence="6">
    <location>
        <begin position="177"/>
        <end position="466"/>
    </location>
</feature>
<evidence type="ECO:0000259" key="6">
    <source>
        <dbReference type="Pfam" id="PF00082"/>
    </source>
</evidence>
<keyword evidence="2 5" id="KW-0645">Protease</keyword>
<evidence type="ECO:0000256" key="2">
    <source>
        <dbReference type="ARBA" id="ARBA00022670"/>
    </source>
</evidence>
<dbReference type="PANTHER" id="PTHR43806:SF67">
    <property type="entry name" value="EGF-LIKE DOMAIN-CONTAINING PROTEIN"/>
    <property type="match status" value="1"/>
</dbReference>
<evidence type="ECO:0000256" key="3">
    <source>
        <dbReference type="ARBA" id="ARBA00022801"/>
    </source>
</evidence>
<comment type="similarity">
    <text evidence="1 5">Belongs to the peptidase S8 family.</text>
</comment>
<keyword evidence="4 5" id="KW-0720">Serine protease</keyword>
<protein>
    <recommendedName>
        <fullName evidence="6">Peptidase S8/S53 domain-containing protein</fullName>
    </recommendedName>
</protein>
<dbReference type="Pfam" id="PF00082">
    <property type="entry name" value="Peptidase_S8"/>
    <property type="match status" value="1"/>
</dbReference>
<dbReference type="GO" id="GO:0006508">
    <property type="term" value="P:proteolysis"/>
    <property type="evidence" value="ECO:0007669"/>
    <property type="project" value="UniProtKB-KW"/>
</dbReference>
<dbReference type="PROSITE" id="PS51892">
    <property type="entry name" value="SUBTILASE"/>
    <property type="match status" value="1"/>
</dbReference>
<feature type="active site" description="Charge relay system" evidence="5">
    <location>
        <position position="420"/>
    </location>
</feature>
<comment type="caution">
    <text evidence="7">The sequence shown here is derived from an EMBL/GenBank/DDBJ whole genome shotgun (WGS) entry which is preliminary data.</text>
</comment>
<dbReference type="InterPro" id="IPR015500">
    <property type="entry name" value="Peptidase_S8_subtilisin-rel"/>
</dbReference>
<evidence type="ECO:0000256" key="5">
    <source>
        <dbReference type="PROSITE-ProRule" id="PRU01240"/>
    </source>
</evidence>
<dbReference type="Proteomes" id="UP000271125">
    <property type="component" value="Unassembled WGS sequence"/>
</dbReference>
<name>A0A660SPI9_UNCT6</name>
<dbReference type="InterPro" id="IPR036852">
    <property type="entry name" value="Peptidase_S8/S53_dom_sf"/>
</dbReference>
<dbReference type="PRINTS" id="PR00723">
    <property type="entry name" value="SUBTILISIN"/>
</dbReference>
<reference evidence="7 8" key="1">
    <citation type="submission" date="2018-06" db="EMBL/GenBank/DDBJ databases">
        <title>Extensive metabolic versatility and redundancy in microbially diverse, dynamic hydrothermal sediments.</title>
        <authorList>
            <person name="Dombrowski N."/>
            <person name="Teske A."/>
            <person name="Baker B.J."/>
        </authorList>
    </citation>
    <scope>NUCLEOTIDE SEQUENCE [LARGE SCALE GENOMIC DNA]</scope>
    <source>
        <strain evidence="7">B10_G13</strain>
    </source>
</reference>
<organism evidence="7 8">
    <name type="scientific">candidate division TA06 bacterium</name>
    <dbReference type="NCBI Taxonomy" id="2250710"/>
    <lineage>
        <taxon>Bacteria</taxon>
        <taxon>Bacteria division TA06</taxon>
    </lineage>
</organism>
<dbReference type="PANTHER" id="PTHR43806">
    <property type="entry name" value="PEPTIDASE S8"/>
    <property type="match status" value="1"/>
</dbReference>
<dbReference type="AlphaFoldDB" id="A0A660SPI9"/>
<evidence type="ECO:0000313" key="7">
    <source>
        <dbReference type="EMBL" id="RKX71890.1"/>
    </source>
</evidence>
<dbReference type="Gene3D" id="3.40.50.200">
    <property type="entry name" value="Peptidase S8/S53 domain"/>
    <property type="match status" value="1"/>
</dbReference>
<evidence type="ECO:0000256" key="1">
    <source>
        <dbReference type="ARBA" id="ARBA00011073"/>
    </source>
</evidence>
<proteinExistence type="inferred from homology"/>
<dbReference type="SUPFAM" id="SSF52743">
    <property type="entry name" value="Subtilisin-like"/>
    <property type="match status" value="1"/>
</dbReference>
<keyword evidence="3 5" id="KW-0378">Hydrolase</keyword>
<dbReference type="GO" id="GO:0004252">
    <property type="term" value="F:serine-type endopeptidase activity"/>
    <property type="evidence" value="ECO:0007669"/>
    <property type="project" value="UniProtKB-UniRule"/>
</dbReference>
<feature type="active site" description="Charge relay system" evidence="5">
    <location>
        <position position="232"/>
    </location>
</feature>